<protein>
    <submittedName>
        <fullName evidence="1">32658_t:CDS:1</fullName>
    </submittedName>
</protein>
<sequence>MVGISTIENVEFSLLGDKDHEKNAHMEIHSYELFLPGGQPVDGGIYDLKLGTTDHSYLCAVCQNGKKKCPGHRGYLALKAG</sequence>
<gene>
    <name evidence="1" type="ORF">RPERSI_LOCUS24432</name>
</gene>
<name>A0ACA9RXG4_9GLOM</name>
<dbReference type="EMBL" id="CAJVQC010078443">
    <property type="protein sequence ID" value="CAG8816344.1"/>
    <property type="molecule type" value="Genomic_DNA"/>
</dbReference>
<keyword evidence="2" id="KW-1185">Reference proteome</keyword>
<evidence type="ECO:0000313" key="2">
    <source>
        <dbReference type="Proteomes" id="UP000789920"/>
    </source>
</evidence>
<dbReference type="Proteomes" id="UP000789920">
    <property type="component" value="Unassembled WGS sequence"/>
</dbReference>
<evidence type="ECO:0000313" key="1">
    <source>
        <dbReference type="EMBL" id="CAG8816344.1"/>
    </source>
</evidence>
<feature type="non-terminal residue" evidence="1">
    <location>
        <position position="81"/>
    </location>
</feature>
<accession>A0ACA9RXG4</accession>
<proteinExistence type="predicted"/>
<organism evidence="1 2">
    <name type="scientific">Racocetra persica</name>
    <dbReference type="NCBI Taxonomy" id="160502"/>
    <lineage>
        <taxon>Eukaryota</taxon>
        <taxon>Fungi</taxon>
        <taxon>Fungi incertae sedis</taxon>
        <taxon>Mucoromycota</taxon>
        <taxon>Glomeromycotina</taxon>
        <taxon>Glomeromycetes</taxon>
        <taxon>Diversisporales</taxon>
        <taxon>Gigasporaceae</taxon>
        <taxon>Racocetra</taxon>
    </lineage>
</organism>
<reference evidence="1" key="1">
    <citation type="submission" date="2021-06" db="EMBL/GenBank/DDBJ databases">
        <authorList>
            <person name="Kallberg Y."/>
            <person name="Tangrot J."/>
            <person name="Rosling A."/>
        </authorList>
    </citation>
    <scope>NUCLEOTIDE SEQUENCE</scope>
    <source>
        <strain evidence="1">MA461A</strain>
    </source>
</reference>
<comment type="caution">
    <text evidence="1">The sequence shown here is derived from an EMBL/GenBank/DDBJ whole genome shotgun (WGS) entry which is preliminary data.</text>
</comment>